<dbReference type="Gene3D" id="1.10.506.10">
    <property type="entry name" value="GTPase Activation - p120gap, domain 1"/>
    <property type="match status" value="2"/>
</dbReference>
<dbReference type="Pfam" id="PF08337">
    <property type="entry name" value="Plexin_cytopl"/>
    <property type="match status" value="1"/>
</dbReference>
<evidence type="ECO:0000313" key="4">
    <source>
        <dbReference type="Proteomes" id="UP000694416"/>
    </source>
</evidence>
<dbReference type="GO" id="GO:0050772">
    <property type="term" value="P:positive regulation of axonogenesis"/>
    <property type="evidence" value="ECO:0007669"/>
    <property type="project" value="TreeGrafter"/>
</dbReference>
<dbReference type="GO" id="GO:0002116">
    <property type="term" value="C:semaphorin receptor complex"/>
    <property type="evidence" value="ECO:0007669"/>
    <property type="project" value="TreeGrafter"/>
</dbReference>
<dbReference type="InterPro" id="IPR031148">
    <property type="entry name" value="Plexin"/>
</dbReference>
<feature type="domain" description="Plexin cytoplasmic RasGAP" evidence="1">
    <location>
        <begin position="1"/>
        <end position="428"/>
    </location>
</feature>
<dbReference type="AlphaFoldDB" id="A0A8C9GTL6"/>
<dbReference type="GO" id="GO:0017154">
    <property type="term" value="F:semaphorin receptor activity"/>
    <property type="evidence" value="ECO:0007669"/>
    <property type="project" value="InterPro"/>
</dbReference>
<dbReference type="FunFam" id="1.10.506.10:FF:000012">
    <property type="entry name" value="Plexin B1"/>
    <property type="match status" value="1"/>
</dbReference>
<dbReference type="Gene3D" id="3.10.20.90">
    <property type="entry name" value="Phosphatidylinositol 3-kinase Catalytic Subunit, Chain A, domain 1"/>
    <property type="match status" value="1"/>
</dbReference>
<dbReference type="PANTHER" id="PTHR22625">
    <property type="entry name" value="PLEXIN"/>
    <property type="match status" value="1"/>
</dbReference>
<evidence type="ECO:0008006" key="5">
    <source>
        <dbReference type="Google" id="ProtNLM"/>
    </source>
</evidence>
<dbReference type="Proteomes" id="UP000694416">
    <property type="component" value="Unplaced"/>
</dbReference>
<reference evidence="3" key="2">
    <citation type="submission" date="2025-09" db="UniProtKB">
        <authorList>
            <consortium name="Ensembl"/>
        </authorList>
    </citation>
    <scope>IDENTIFICATION</scope>
</reference>
<name>A0A8C9GTL6_9PRIM</name>
<dbReference type="GO" id="GO:0008360">
    <property type="term" value="P:regulation of cell shape"/>
    <property type="evidence" value="ECO:0007669"/>
    <property type="project" value="TreeGrafter"/>
</dbReference>
<dbReference type="GO" id="GO:0007162">
    <property type="term" value="P:negative regulation of cell adhesion"/>
    <property type="evidence" value="ECO:0007669"/>
    <property type="project" value="TreeGrafter"/>
</dbReference>
<evidence type="ECO:0000259" key="2">
    <source>
        <dbReference type="Pfam" id="PF20170"/>
    </source>
</evidence>
<dbReference type="GO" id="GO:0030334">
    <property type="term" value="P:regulation of cell migration"/>
    <property type="evidence" value="ECO:0007669"/>
    <property type="project" value="TreeGrafter"/>
</dbReference>
<evidence type="ECO:0000313" key="3">
    <source>
        <dbReference type="Ensembl" id="ENSPTEP00000008782.1"/>
    </source>
</evidence>
<dbReference type="InterPro" id="IPR013548">
    <property type="entry name" value="Plexin_cytoplasmic_RasGAP_dom"/>
</dbReference>
<sequence length="461" mass="51886">MRTLLGDLVAHYVHRNPKLMLRRTETMVEKLLSNWLSICLYAFLREVAGEPLYMLFRAIQYQVDKGPVDAVTGKAKRTLNDSRLLREDVEFQPLTLMVLVGPGAGGAAGSSEVQRVPARVLDTDTITQVKEKVLDQVYKGTPFSQRPSVHALDLEWRSGLAGHLTLSDEDLTSVTQNHWKRLNTLQHYKVGLGIPGQGQGDGEEGGVCLWHLVKATEEPEGAKVRCSSLREREPARAKAIPEIYLTRLLSMKGTLQKFVDDTFQAILSVNRPIPIAVKYLFDLLDELAEKHGIEDPGTLHIWKTNSLLLRFWVNALKNPQLIFDVRVSDNVDAILAVIAQTFIDSCTTSEHKVGRDSPVNKLLYAREIPRYKQMVERYYADIRQSSPASYQEMNSALAELSGSYTSAPHCLEALQELYNHIHRYYDQIISALEEDPVGQKLQLACRLQQVAALVENKVTDL</sequence>
<proteinExistence type="predicted"/>
<dbReference type="InterPro" id="IPR046800">
    <property type="entry name" value="Plexin_RBD"/>
</dbReference>
<accession>A0A8C9GTL6</accession>
<feature type="domain" description="Plexin cytoplasmic RhoGTPase-binding" evidence="2">
    <location>
        <begin position="79"/>
        <end position="190"/>
    </location>
</feature>
<organism evidence="3 4">
    <name type="scientific">Piliocolobus tephrosceles</name>
    <name type="common">Ugandan red Colobus</name>
    <dbReference type="NCBI Taxonomy" id="591936"/>
    <lineage>
        <taxon>Eukaryota</taxon>
        <taxon>Metazoa</taxon>
        <taxon>Chordata</taxon>
        <taxon>Craniata</taxon>
        <taxon>Vertebrata</taxon>
        <taxon>Euteleostomi</taxon>
        <taxon>Mammalia</taxon>
        <taxon>Eutheria</taxon>
        <taxon>Euarchontoglires</taxon>
        <taxon>Primates</taxon>
        <taxon>Haplorrhini</taxon>
        <taxon>Catarrhini</taxon>
        <taxon>Cercopithecidae</taxon>
        <taxon>Colobinae</taxon>
        <taxon>Piliocolobus</taxon>
    </lineage>
</organism>
<dbReference type="Ensembl" id="ENSPTET00000013374.1">
    <property type="protein sequence ID" value="ENSPTEP00000008782.1"/>
    <property type="gene ID" value="ENSPTEG00000009966.1"/>
</dbReference>
<evidence type="ECO:0000259" key="1">
    <source>
        <dbReference type="Pfam" id="PF08337"/>
    </source>
</evidence>
<dbReference type="Pfam" id="PF20170">
    <property type="entry name" value="Plexin_RBD"/>
    <property type="match status" value="1"/>
</dbReference>
<dbReference type="GO" id="GO:0005886">
    <property type="term" value="C:plasma membrane"/>
    <property type="evidence" value="ECO:0007669"/>
    <property type="project" value="TreeGrafter"/>
</dbReference>
<dbReference type="PANTHER" id="PTHR22625:SF33">
    <property type="entry name" value="PLEXIN-B3"/>
    <property type="match status" value="1"/>
</dbReference>
<protein>
    <recommendedName>
        <fullName evidence="5">Plexin B3</fullName>
    </recommendedName>
</protein>
<reference evidence="3" key="1">
    <citation type="submission" date="2025-08" db="UniProtKB">
        <authorList>
            <consortium name="Ensembl"/>
        </authorList>
    </citation>
    <scope>IDENTIFICATION</scope>
</reference>
<keyword evidence="4" id="KW-1185">Reference proteome</keyword>
<dbReference type="InterPro" id="IPR008936">
    <property type="entry name" value="Rho_GTPase_activation_prot"/>
</dbReference>
<dbReference type="SUPFAM" id="SSF48350">
    <property type="entry name" value="GTPase activation domain, GAP"/>
    <property type="match status" value="1"/>
</dbReference>